<sequence>MVYSAVDSIVDGKQVVVTRELFIEAFSLPMEGINSFSGLPSEAAEDMKVVFFTFWVTLKPSSNRKEMKVECMSLNDIMAKYLTAKAGYFFDAITLERFDFTVAISTGIRVTGQAFYIALLLL</sequence>
<organism evidence="1 2">
    <name type="scientific">Dorcoceras hygrometricum</name>
    <dbReference type="NCBI Taxonomy" id="472368"/>
    <lineage>
        <taxon>Eukaryota</taxon>
        <taxon>Viridiplantae</taxon>
        <taxon>Streptophyta</taxon>
        <taxon>Embryophyta</taxon>
        <taxon>Tracheophyta</taxon>
        <taxon>Spermatophyta</taxon>
        <taxon>Magnoliopsida</taxon>
        <taxon>eudicotyledons</taxon>
        <taxon>Gunneridae</taxon>
        <taxon>Pentapetalae</taxon>
        <taxon>asterids</taxon>
        <taxon>lamiids</taxon>
        <taxon>Lamiales</taxon>
        <taxon>Gesneriaceae</taxon>
        <taxon>Didymocarpoideae</taxon>
        <taxon>Trichosporeae</taxon>
        <taxon>Loxocarpinae</taxon>
        <taxon>Dorcoceras</taxon>
    </lineage>
</organism>
<name>A0A2Z7AUR0_9LAMI</name>
<reference evidence="1 2" key="1">
    <citation type="journal article" date="2015" name="Proc. Natl. Acad. Sci. U.S.A.">
        <title>The resurrection genome of Boea hygrometrica: A blueprint for survival of dehydration.</title>
        <authorList>
            <person name="Xiao L."/>
            <person name="Yang G."/>
            <person name="Zhang L."/>
            <person name="Yang X."/>
            <person name="Zhao S."/>
            <person name="Ji Z."/>
            <person name="Zhou Q."/>
            <person name="Hu M."/>
            <person name="Wang Y."/>
            <person name="Chen M."/>
            <person name="Xu Y."/>
            <person name="Jin H."/>
            <person name="Xiao X."/>
            <person name="Hu G."/>
            <person name="Bao F."/>
            <person name="Hu Y."/>
            <person name="Wan P."/>
            <person name="Li L."/>
            <person name="Deng X."/>
            <person name="Kuang T."/>
            <person name="Xiang C."/>
            <person name="Zhu J.K."/>
            <person name="Oliver M.J."/>
            <person name="He Y."/>
        </authorList>
    </citation>
    <scope>NUCLEOTIDE SEQUENCE [LARGE SCALE GENOMIC DNA]</scope>
    <source>
        <strain evidence="2">cv. XS01</strain>
    </source>
</reference>
<evidence type="ECO:0000313" key="2">
    <source>
        <dbReference type="Proteomes" id="UP000250235"/>
    </source>
</evidence>
<gene>
    <name evidence="1" type="ORF">F511_39532</name>
</gene>
<protein>
    <submittedName>
        <fullName evidence="1">Transcription factor-like protein DPA</fullName>
    </submittedName>
</protein>
<proteinExistence type="predicted"/>
<keyword evidence="2" id="KW-1185">Reference proteome</keyword>
<dbReference type="AlphaFoldDB" id="A0A2Z7AUR0"/>
<dbReference type="Proteomes" id="UP000250235">
    <property type="component" value="Unassembled WGS sequence"/>
</dbReference>
<evidence type="ECO:0000313" key="1">
    <source>
        <dbReference type="EMBL" id="KZV25233.1"/>
    </source>
</evidence>
<dbReference type="EMBL" id="KV011921">
    <property type="protein sequence ID" value="KZV25233.1"/>
    <property type="molecule type" value="Genomic_DNA"/>
</dbReference>
<accession>A0A2Z7AUR0</accession>